<gene>
    <name evidence="1" type="ORF">MNB_SM-4-76</name>
</gene>
<accession>A0A1W1B961</accession>
<sequence>MSIYTTLEPCKIGTKKPTVHSKVCARGKIDKNTSLGNISILE</sequence>
<organism evidence="1">
    <name type="scientific">hydrothermal vent metagenome</name>
    <dbReference type="NCBI Taxonomy" id="652676"/>
    <lineage>
        <taxon>unclassified sequences</taxon>
        <taxon>metagenomes</taxon>
        <taxon>ecological metagenomes</taxon>
    </lineage>
</organism>
<dbReference type="EMBL" id="FPHF01000002">
    <property type="protein sequence ID" value="SFV50044.1"/>
    <property type="molecule type" value="Genomic_DNA"/>
</dbReference>
<evidence type="ECO:0000313" key="1">
    <source>
        <dbReference type="EMBL" id="SFV50044.1"/>
    </source>
</evidence>
<name>A0A1W1B961_9ZZZZ</name>
<dbReference type="AlphaFoldDB" id="A0A1W1B961"/>
<protein>
    <submittedName>
        <fullName evidence="1">Uncharacterized protein</fullName>
    </submittedName>
</protein>
<proteinExistence type="predicted"/>
<reference evidence="1" key="1">
    <citation type="submission" date="2016-10" db="EMBL/GenBank/DDBJ databases">
        <authorList>
            <person name="de Groot N.N."/>
        </authorList>
    </citation>
    <scope>NUCLEOTIDE SEQUENCE</scope>
</reference>